<feature type="non-terminal residue" evidence="5">
    <location>
        <position position="1"/>
    </location>
</feature>
<dbReference type="InterPro" id="IPR009014">
    <property type="entry name" value="Transketo_C/PFOR_II"/>
</dbReference>
<proteinExistence type="predicted"/>
<protein>
    <recommendedName>
        <fullName evidence="4">Transketolase C-terminal domain-containing protein</fullName>
    </recommendedName>
</protein>
<evidence type="ECO:0000259" key="4">
    <source>
        <dbReference type="Pfam" id="PF02780"/>
    </source>
</evidence>
<dbReference type="AlphaFoldDB" id="X0Z7C4"/>
<dbReference type="PANTHER" id="PTHR43257">
    <property type="entry name" value="PYRUVATE DEHYDROGENASE E1 COMPONENT BETA SUBUNIT"/>
    <property type="match status" value="1"/>
</dbReference>
<organism evidence="5">
    <name type="scientific">marine sediment metagenome</name>
    <dbReference type="NCBI Taxonomy" id="412755"/>
    <lineage>
        <taxon>unclassified sequences</taxon>
        <taxon>metagenomes</taxon>
        <taxon>ecological metagenomes</taxon>
    </lineage>
</organism>
<keyword evidence="3" id="KW-0786">Thiamine pyrophosphate</keyword>
<evidence type="ECO:0000256" key="2">
    <source>
        <dbReference type="ARBA" id="ARBA00023002"/>
    </source>
</evidence>
<feature type="domain" description="Transketolase C-terminal" evidence="4">
    <location>
        <begin position="1"/>
        <end position="65"/>
    </location>
</feature>
<evidence type="ECO:0000256" key="1">
    <source>
        <dbReference type="ARBA" id="ARBA00001964"/>
    </source>
</evidence>
<gene>
    <name evidence="5" type="ORF">S01H4_07887</name>
</gene>
<dbReference type="PANTHER" id="PTHR43257:SF2">
    <property type="entry name" value="PYRUVATE DEHYDROGENASE E1 COMPONENT SUBUNIT BETA"/>
    <property type="match status" value="1"/>
</dbReference>
<evidence type="ECO:0000256" key="3">
    <source>
        <dbReference type="ARBA" id="ARBA00023052"/>
    </source>
</evidence>
<dbReference type="InterPro" id="IPR033248">
    <property type="entry name" value="Transketolase_C"/>
</dbReference>
<reference evidence="5" key="1">
    <citation type="journal article" date="2014" name="Front. Microbiol.">
        <title>High frequency of phylogenetically diverse reductive dehalogenase-homologous genes in deep subseafloor sedimentary metagenomes.</title>
        <authorList>
            <person name="Kawai M."/>
            <person name="Futagami T."/>
            <person name="Toyoda A."/>
            <person name="Takaki Y."/>
            <person name="Nishi S."/>
            <person name="Hori S."/>
            <person name="Arai W."/>
            <person name="Tsubouchi T."/>
            <person name="Morono Y."/>
            <person name="Uchiyama I."/>
            <person name="Ito T."/>
            <person name="Fujiyama A."/>
            <person name="Inagaki F."/>
            <person name="Takami H."/>
        </authorList>
    </citation>
    <scope>NUCLEOTIDE SEQUENCE</scope>
    <source>
        <strain evidence="5">Expedition CK06-06</strain>
    </source>
</reference>
<dbReference type="Gene3D" id="3.40.50.920">
    <property type="match status" value="1"/>
</dbReference>
<dbReference type="SUPFAM" id="SSF52922">
    <property type="entry name" value="TK C-terminal domain-like"/>
    <property type="match status" value="1"/>
</dbReference>
<name>X0Z7C4_9ZZZZ</name>
<keyword evidence="2" id="KW-0560">Oxidoreductase</keyword>
<dbReference type="GO" id="GO:0016491">
    <property type="term" value="F:oxidoreductase activity"/>
    <property type="evidence" value="ECO:0007669"/>
    <property type="project" value="UniProtKB-KW"/>
</dbReference>
<accession>X0Z7C4</accession>
<evidence type="ECO:0000313" key="5">
    <source>
        <dbReference type="EMBL" id="GAG65310.1"/>
    </source>
</evidence>
<dbReference type="EMBL" id="BART01002633">
    <property type="protein sequence ID" value="GAG65310.1"/>
    <property type="molecule type" value="Genomic_DNA"/>
</dbReference>
<sequence>SVKKTGKVLLGSEAVERGSFIHNVASNVTRLAFDLLDAPPVVIGSRNWITPAPELEEIFFPQKEWILDAIHENIMPLIGYTTKTSQSTGEVNRRYRFGI</sequence>
<dbReference type="Pfam" id="PF02780">
    <property type="entry name" value="Transketolase_C"/>
    <property type="match status" value="1"/>
</dbReference>
<comment type="cofactor">
    <cofactor evidence="1">
        <name>thiamine diphosphate</name>
        <dbReference type="ChEBI" id="CHEBI:58937"/>
    </cofactor>
</comment>
<comment type="caution">
    <text evidence="5">The sequence shown here is derived from an EMBL/GenBank/DDBJ whole genome shotgun (WGS) entry which is preliminary data.</text>
</comment>